<dbReference type="Pfam" id="PF24393">
    <property type="entry name" value="Pepco"/>
    <property type="match status" value="1"/>
</dbReference>
<dbReference type="RefSeq" id="WP_077291286.1">
    <property type="nucleotide sequence ID" value="NZ_CP019630.1"/>
</dbReference>
<evidence type="ECO:0000313" key="2">
    <source>
        <dbReference type="EMBL" id="AQQ04121.1"/>
    </source>
</evidence>
<dbReference type="Proteomes" id="UP000188174">
    <property type="component" value="Chromosome"/>
</dbReference>
<sequence length="99" mass="10583">MAKKTESQILVQVSDSTLMRSGENEEIPVSKIKKELSKFLNEIEGILEEASTKTSHAAYLSEVTLSAAVHSGGKLSLLGSGVEVSAKAGITFKFTFPQP</sequence>
<evidence type="ECO:0000259" key="1">
    <source>
        <dbReference type="Pfam" id="PF24393"/>
    </source>
</evidence>
<proteinExistence type="predicted"/>
<organism evidence="2 3">
    <name type="scientific">Roseibium algicola</name>
    <dbReference type="NCBI Taxonomy" id="2857014"/>
    <lineage>
        <taxon>Bacteria</taxon>
        <taxon>Pseudomonadati</taxon>
        <taxon>Pseudomonadota</taxon>
        <taxon>Alphaproteobacteria</taxon>
        <taxon>Hyphomicrobiales</taxon>
        <taxon>Stappiaceae</taxon>
        <taxon>Roseibium</taxon>
    </lineage>
</organism>
<evidence type="ECO:0000313" key="3">
    <source>
        <dbReference type="Proteomes" id="UP000188174"/>
    </source>
</evidence>
<name>A0ABN4WVD7_9HYPH</name>
<reference evidence="2 3" key="1">
    <citation type="submission" date="2017-02" db="EMBL/GenBank/DDBJ databases">
        <authorList>
            <person name="Jeong S."/>
        </authorList>
    </citation>
    <scope>NUCLEOTIDE SEQUENCE [LARGE SCALE GENOMIC DNA]</scope>
    <source>
        <strain evidence="2 3">RMAR6-6</strain>
    </source>
</reference>
<dbReference type="EMBL" id="CP019630">
    <property type="protein sequence ID" value="AQQ04121.1"/>
    <property type="molecule type" value="Genomic_DNA"/>
</dbReference>
<dbReference type="InterPro" id="IPR056947">
    <property type="entry name" value="Pepco_dom"/>
</dbReference>
<keyword evidence="3" id="KW-1185">Reference proteome</keyword>
<gene>
    <name evidence="2" type="ORF">B0E33_11400</name>
</gene>
<accession>A0ABN4WVD7</accession>
<protein>
    <recommendedName>
        <fullName evidence="1">Pepco domain-containing protein</fullName>
    </recommendedName>
</protein>
<feature type="domain" description="Pepco" evidence="1">
    <location>
        <begin position="21"/>
        <end position="95"/>
    </location>
</feature>